<dbReference type="Pfam" id="PF00837">
    <property type="entry name" value="T4_deiodinase"/>
    <property type="match status" value="1"/>
</dbReference>
<dbReference type="EMBL" id="JH816160">
    <property type="protein sequence ID" value="EKC42322.1"/>
    <property type="molecule type" value="Genomic_DNA"/>
</dbReference>
<accession>K1QZ40</accession>
<dbReference type="HOGENOM" id="CLU_103502_1_0_1"/>
<reference evidence="2" key="1">
    <citation type="journal article" date="2012" name="Nature">
        <title>The oyster genome reveals stress adaptation and complexity of shell formation.</title>
        <authorList>
            <person name="Zhang G."/>
            <person name="Fang X."/>
            <person name="Guo X."/>
            <person name="Li L."/>
            <person name="Luo R."/>
            <person name="Xu F."/>
            <person name="Yang P."/>
            <person name="Zhang L."/>
            <person name="Wang X."/>
            <person name="Qi H."/>
            <person name="Xiong Z."/>
            <person name="Que H."/>
            <person name="Xie Y."/>
            <person name="Holland P.W."/>
            <person name="Paps J."/>
            <person name="Zhu Y."/>
            <person name="Wu F."/>
            <person name="Chen Y."/>
            <person name="Wang J."/>
            <person name="Peng C."/>
            <person name="Meng J."/>
            <person name="Yang L."/>
            <person name="Liu J."/>
            <person name="Wen B."/>
            <person name="Zhang N."/>
            <person name="Huang Z."/>
            <person name="Zhu Q."/>
            <person name="Feng Y."/>
            <person name="Mount A."/>
            <person name="Hedgecock D."/>
            <person name="Xu Z."/>
            <person name="Liu Y."/>
            <person name="Domazet-Loso T."/>
            <person name="Du Y."/>
            <person name="Sun X."/>
            <person name="Zhang S."/>
            <person name="Liu B."/>
            <person name="Cheng P."/>
            <person name="Jiang X."/>
            <person name="Li J."/>
            <person name="Fan D."/>
            <person name="Wang W."/>
            <person name="Fu W."/>
            <person name="Wang T."/>
            <person name="Wang B."/>
            <person name="Zhang J."/>
            <person name="Peng Z."/>
            <person name="Li Y."/>
            <person name="Li N."/>
            <person name="Wang J."/>
            <person name="Chen M."/>
            <person name="He Y."/>
            <person name="Tan F."/>
            <person name="Song X."/>
            <person name="Zheng Q."/>
            <person name="Huang R."/>
            <person name="Yang H."/>
            <person name="Du X."/>
            <person name="Chen L."/>
            <person name="Yang M."/>
            <person name="Gaffney P.M."/>
            <person name="Wang S."/>
            <person name="Luo L."/>
            <person name="She Z."/>
            <person name="Ming Y."/>
            <person name="Huang W."/>
            <person name="Zhang S."/>
            <person name="Huang B."/>
            <person name="Zhang Y."/>
            <person name="Qu T."/>
            <person name="Ni P."/>
            <person name="Miao G."/>
            <person name="Wang J."/>
            <person name="Wang Q."/>
            <person name="Steinberg C.E."/>
            <person name="Wang H."/>
            <person name="Li N."/>
            <person name="Qian L."/>
            <person name="Zhang G."/>
            <person name="Li Y."/>
            <person name="Yang H."/>
            <person name="Liu X."/>
            <person name="Wang J."/>
            <person name="Yin Y."/>
            <person name="Wang J."/>
        </authorList>
    </citation>
    <scope>NUCLEOTIDE SEQUENCE [LARGE SCALE GENOMIC DNA]</scope>
    <source>
        <strain evidence="2">05x7-T-G4-1.051#20</strain>
    </source>
</reference>
<comment type="function">
    <text evidence="1">Responsible for the deiodination of T4 (3,5,3',5'-tetraiodothyronine).</text>
</comment>
<evidence type="ECO:0000256" key="1">
    <source>
        <dbReference type="RuleBase" id="RU000676"/>
    </source>
</evidence>
<dbReference type="GO" id="GO:0042403">
    <property type="term" value="P:thyroid hormone metabolic process"/>
    <property type="evidence" value="ECO:0007669"/>
    <property type="project" value="TreeGrafter"/>
</dbReference>
<proteinExistence type="inferred from homology"/>
<protein>
    <recommendedName>
        <fullName evidence="1">Iodothyronine deiodinase</fullName>
    </recommendedName>
</protein>
<keyword evidence="1" id="KW-0893">Thyroid hormones biosynthesis</keyword>
<keyword evidence="1" id="KW-0560">Oxidoreductase</keyword>
<name>K1QZ40_MAGGI</name>
<comment type="similarity">
    <text evidence="1">Belongs to the iodothyronine deiodinase family.</text>
</comment>
<organism evidence="2">
    <name type="scientific">Magallana gigas</name>
    <name type="common">Pacific oyster</name>
    <name type="synonym">Crassostrea gigas</name>
    <dbReference type="NCBI Taxonomy" id="29159"/>
    <lineage>
        <taxon>Eukaryota</taxon>
        <taxon>Metazoa</taxon>
        <taxon>Spiralia</taxon>
        <taxon>Lophotrochozoa</taxon>
        <taxon>Mollusca</taxon>
        <taxon>Bivalvia</taxon>
        <taxon>Autobranchia</taxon>
        <taxon>Pteriomorphia</taxon>
        <taxon>Ostreida</taxon>
        <taxon>Ostreoidea</taxon>
        <taxon>Ostreidae</taxon>
        <taxon>Magallana</taxon>
    </lineage>
</organism>
<dbReference type="InParanoid" id="K1QZ40"/>
<sequence length="120" mass="13854">MGKLEQFKKLVARFSNVADFLIVYIAEAHPSDGWAFKNNFDIHTHKGIHDRMKAVDILLKHQPNCPVVVDDISNDINYKYGAMPERLYIVLNGKIVYLGERGPRGYLVEEVEEWLTKYTS</sequence>
<evidence type="ECO:0000313" key="2">
    <source>
        <dbReference type="EMBL" id="EKC42322.1"/>
    </source>
</evidence>
<dbReference type="InterPro" id="IPR000643">
    <property type="entry name" value="Iodothyronine_deiodinase"/>
</dbReference>
<dbReference type="GO" id="GO:0004800">
    <property type="term" value="F:thyroxine 5'-deiodinase activity"/>
    <property type="evidence" value="ECO:0007669"/>
    <property type="project" value="InterPro"/>
</dbReference>
<keyword evidence="1" id="KW-0712">Selenocysteine</keyword>
<dbReference type="Gene3D" id="3.40.30.10">
    <property type="entry name" value="Glutaredoxin"/>
    <property type="match status" value="1"/>
</dbReference>
<dbReference type="GO" id="GO:0042446">
    <property type="term" value="P:hormone biosynthetic process"/>
    <property type="evidence" value="ECO:0007669"/>
    <property type="project" value="UniProtKB-KW"/>
</dbReference>
<gene>
    <name evidence="2" type="ORF">CGI_10024779</name>
</gene>
<dbReference type="PANTHER" id="PTHR11781:SF22">
    <property type="entry name" value="TYPE I IODOTHYRONINE DEIODINASE"/>
    <property type="match status" value="1"/>
</dbReference>
<dbReference type="AlphaFoldDB" id="K1QZ40"/>
<dbReference type="PANTHER" id="PTHR11781">
    <property type="entry name" value="IODOTHYRONINE DEIODINASE"/>
    <property type="match status" value="1"/>
</dbReference>